<feature type="domain" description="BFD-like [2Fe-2S]-binding" evidence="2">
    <location>
        <begin position="413"/>
        <end position="464"/>
    </location>
</feature>
<dbReference type="Pfam" id="PF07992">
    <property type="entry name" value="Pyr_redox_2"/>
    <property type="match status" value="1"/>
</dbReference>
<evidence type="ECO:0000313" key="4">
    <source>
        <dbReference type="EMBL" id="RDU95283.1"/>
    </source>
</evidence>
<dbReference type="InterPro" id="IPR023753">
    <property type="entry name" value="FAD/NAD-binding_dom"/>
</dbReference>
<dbReference type="Proteomes" id="UP000256838">
    <property type="component" value="Unassembled WGS sequence"/>
</dbReference>
<name>A0A3D8JQ84_9BURK</name>
<gene>
    <name evidence="4" type="ORF">DWV00_28955</name>
</gene>
<dbReference type="AlphaFoldDB" id="A0A3D8JQ84"/>
<dbReference type="PANTHER" id="PTHR42949">
    <property type="entry name" value="ANAEROBIC GLYCEROL-3-PHOSPHATE DEHYDROGENASE SUBUNIT B"/>
    <property type="match status" value="1"/>
</dbReference>
<dbReference type="PRINTS" id="PR00411">
    <property type="entry name" value="PNDRDTASEI"/>
</dbReference>
<keyword evidence="1" id="KW-0560">Oxidoreductase</keyword>
<evidence type="ECO:0000259" key="2">
    <source>
        <dbReference type="Pfam" id="PF04324"/>
    </source>
</evidence>
<dbReference type="InterPro" id="IPR041854">
    <property type="entry name" value="BFD-like_2Fe2S-bd_dom_sf"/>
</dbReference>
<accession>A0A3D8JQ84</accession>
<protein>
    <submittedName>
        <fullName evidence="4">FAD/NAD(P)-binding oxidoreductase</fullName>
    </submittedName>
</protein>
<evidence type="ECO:0000259" key="3">
    <source>
        <dbReference type="Pfam" id="PF07992"/>
    </source>
</evidence>
<dbReference type="InterPro" id="IPR017224">
    <property type="entry name" value="Opine_Oxase_asu/HCN_bsu"/>
</dbReference>
<dbReference type="GO" id="GO:0016491">
    <property type="term" value="F:oxidoreductase activity"/>
    <property type="evidence" value="ECO:0007669"/>
    <property type="project" value="UniProtKB-KW"/>
</dbReference>
<dbReference type="SUPFAM" id="SSF51905">
    <property type="entry name" value="FAD/NAD(P)-binding domain"/>
    <property type="match status" value="1"/>
</dbReference>
<evidence type="ECO:0000256" key="1">
    <source>
        <dbReference type="ARBA" id="ARBA00023002"/>
    </source>
</evidence>
<organism evidence="4 5">
    <name type="scientific">Trinickia dinghuensis</name>
    <dbReference type="NCBI Taxonomy" id="2291023"/>
    <lineage>
        <taxon>Bacteria</taxon>
        <taxon>Pseudomonadati</taxon>
        <taxon>Pseudomonadota</taxon>
        <taxon>Betaproteobacteria</taxon>
        <taxon>Burkholderiales</taxon>
        <taxon>Burkholderiaceae</taxon>
        <taxon>Trinickia</taxon>
    </lineage>
</organism>
<reference evidence="4 5" key="1">
    <citation type="submission" date="2018-08" db="EMBL/GenBank/DDBJ databases">
        <title>Paraburkholderia sp. DHOM06 isolated from forest soil.</title>
        <authorList>
            <person name="Gao Z.-H."/>
            <person name="Qiu L.-H."/>
        </authorList>
    </citation>
    <scope>NUCLEOTIDE SEQUENCE [LARGE SCALE GENOMIC DNA]</scope>
    <source>
        <strain evidence="4 5">DHOM06</strain>
    </source>
</reference>
<comment type="caution">
    <text evidence="4">The sequence shown here is derived from an EMBL/GenBank/DDBJ whole genome shotgun (WGS) entry which is preliminary data.</text>
</comment>
<dbReference type="EMBL" id="QRGA01000020">
    <property type="protein sequence ID" value="RDU95283.1"/>
    <property type="molecule type" value="Genomic_DNA"/>
</dbReference>
<dbReference type="PIRSF" id="PIRSF037495">
    <property type="entry name" value="Opine_OX_OoxA/HcnB"/>
    <property type="match status" value="1"/>
</dbReference>
<dbReference type="InterPro" id="IPR036188">
    <property type="entry name" value="FAD/NAD-bd_sf"/>
</dbReference>
<dbReference type="InterPro" id="IPR007419">
    <property type="entry name" value="BFD-like_2Fe2S-bd_dom"/>
</dbReference>
<keyword evidence="5" id="KW-1185">Reference proteome</keyword>
<dbReference type="PRINTS" id="PR00368">
    <property type="entry name" value="FADPNR"/>
</dbReference>
<dbReference type="Gene3D" id="1.10.10.1100">
    <property type="entry name" value="BFD-like [2Fe-2S]-binding domain"/>
    <property type="match status" value="1"/>
</dbReference>
<feature type="domain" description="FAD/NAD(P)-binding" evidence="3">
    <location>
        <begin position="7"/>
        <end position="349"/>
    </location>
</feature>
<dbReference type="RefSeq" id="WP_115537050.1">
    <property type="nucleotide sequence ID" value="NZ_QRGA01000020.1"/>
</dbReference>
<sequence>MTTNLANVVIVGAGPAGVRAAETLVDAGLHPIVLDENARWGGQIYRQPPEGAGFRRAPRELYGFEARKAQALHAAMASALPHLDYRPHTLAWACETHADGGDTAAPIDGAARRSAGHLATLCGTREQNVPFTHLIIASGATDRVLPMPGWTLPGVYTLGAAQTALKSQGCAIGRRIVFAGTGPLLYLVAYQYAKAGANVLAVLDTNDTGTQTAALPKLISQPSVLAKGLYYVGWLRAHGIRIERGVSLEGVLGEEHVAGIAWRSETAAPAAASSGTAAQVLECDAVGFGFGLRPETQLADVAGCRFRYDTLNRCWLPERDEAGRTSVGGIYVAGDGAGIGGADAAERAGRLAALAVLDDSDFEPGSAVKTSRIDAAASERRALQRIGTFRAGLEAAFPAPFERAATWPDAMTVCRCEEIDAGTIRRCIRSGAVHEVNRLKALTRVGMGRCQGRMCGEAALALLADETRLPPDALGRLRAQAPIKPIPLAAALCGERVAAVPEDARDE</sequence>
<dbReference type="InterPro" id="IPR051691">
    <property type="entry name" value="Metab_Enz_Cyan_OpOx_G3PDH"/>
</dbReference>
<evidence type="ECO:0000313" key="5">
    <source>
        <dbReference type="Proteomes" id="UP000256838"/>
    </source>
</evidence>
<dbReference type="PANTHER" id="PTHR42949:SF3">
    <property type="entry name" value="ANAEROBIC GLYCEROL-3-PHOSPHATE DEHYDROGENASE SUBUNIT B"/>
    <property type="match status" value="1"/>
</dbReference>
<dbReference type="Gene3D" id="3.50.50.60">
    <property type="entry name" value="FAD/NAD(P)-binding domain"/>
    <property type="match status" value="3"/>
</dbReference>
<proteinExistence type="predicted"/>
<dbReference type="OrthoDB" id="9801699at2"/>
<dbReference type="Pfam" id="PF04324">
    <property type="entry name" value="Fer2_BFD"/>
    <property type="match status" value="1"/>
</dbReference>
<dbReference type="CDD" id="cd19946">
    <property type="entry name" value="GlpA-like_Fer2_BFD-like"/>
    <property type="match status" value="1"/>
</dbReference>